<sequence length="425" mass="47860">MKKLLLFLFILFSTLSVQAKRVELVLWHGMAGHLGDEVRLLADDFNQSQSEYFIKPVYKGNYVETLTSFAAAFKAHHPPAIVQIFEVGTSIMQSPKGVIKPVDELMQEQGMGLPQEDFIQSVREFYSNKGQLMALPFNLSVATLYYNLDILAKVGYSQANFPRTWSEMEVLAEKLKKAGYDCTYTTAYPGWVLFESFLAIHGLPLTQNNPARAVYATPQLLRHFERLKRWHSLHYFRYAGRVDDATILFTSSVCPLFSQSSGAYNSLSALVPFRLGIASMPLDTEASKLRHANVAGGAALWAVAGQTKEEYKGIAQFFAFIAKPETQKRWHEHTGYLPIGLQGIYEDILRSSRHPTLLMARTDLAGELQEKPLQRFGPQNQIRSINDEVLEAMFAGFLSPSKAIHESAARTDHILLRFVRNTTGQ</sequence>
<evidence type="ECO:0000256" key="2">
    <source>
        <dbReference type="ARBA" id="ARBA00008520"/>
    </source>
</evidence>
<evidence type="ECO:0000256" key="4">
    <source>
        <dbReference type="ARBA" id="ARBA00017470"/>
    </source>
</evidence>
<dbReference type="EMBL" id="LNXU01000019">
    <property type="protein sequence ID" value="KTC73442.1"/>
    <property type="molecule type" value="Genomic_DNA"/>
</dbReference>
<keyword evidence="5" id="KW-0813">Transport</keyword>
<comment type="subcellular location">
    <subcellularLocation>
        <location evidence="1">Periplasm</location>
    </subcellularLocation>
</comment>
<keyword evidence="9" id="KW-1185">Reference proteome</keyword>
<dbReference type="AlphaFoldDB" id="A0A0W0RQV0"/>
<dbReference type="STRING" id="447.Lboz_2088"/>
<dbReference type="Gene3D" id="3.40.190.10">
    <property type="entry name" value="Periplasmic binding protein-like II"/>
    <property type="match status" value="2"/>
</dbReference>
<keyword evidence="6 7" id="KW-0732">Signal</keyword>
<gene>
    <name evidence="8" type="primary">ugpB</name>
    <name evidence="8" type="ORF">Lboz_2088</name>
</gene>
<evidence type="ECO:0000256" key="3">
    <source>
        <dbReference type="ARBA" id="ARBA00011557"/>
    </source>
</evidence>
<dbReference type="SUPFAM" id="SSF53850">
    <property type="entry name" value="Periplasmic binding protein-like II"/>
    <property type="match status" value="1"/>
</dbReference>
<dbReference type="InterPro" id="IPR050490">
    <property type="entry name" value="Bact_solute-bd_prot1"/>
</dbReference>
<feature type="signal peptide" evidence="7">
    <location>
        <begin position="1"/>
        <end position="19"/>
    </location>
</feature>
<evidence type="ECO:0000313" key="8">
    <source>
        <dbReference type="EMBL" id="KTC73442.1"/>
    </source>
</evidence>
<proteinExistence type="inferred from homology"/>
<reference evidence="8 9" key="1">
    <citation type="submission" date="2015-11" db="EMBL/GenBank/DDBJ databases">
        <title>Genomic analysis of 38 Legionella species identifies large and diverse effector repertoires.</title>
        <authorList>
            <person name="Burstein D."/>
            <person name="Amaro F."/>
            <person name="Zusman T."/>
            <person name="Lifshitz Z."/>
            <person name="Cohen O."/>
            <person name="Gilbert J.A."/>
            <person name="Pupko T."/>
            <person name="Shuman H.A."/>
            <person name="Segal G."/>
        </authorList>
    </citation>
    <scope>NUCLEOTIDE SEQUENCE [LARGE SCALE GENOMIC DNA]</scope>
    <source>
        <strain evidence="8 9">WIGA</strain>
    </source>
</reference>
<dbReference type="GO" id="GO:0042597">
    <property type="term" value="C:periplasmic space"/>
    <property type="evidence" value="ECO:0007669"/>
    <property type="project" value="UniProtKB-SubCell"/>
</dbReference>
<organism evidence="8 9">
    <name type="scientific">Legionella bozemanae</name>
    <name type="common">Fluoribacter bozemanae</name>
    <dbReference type="NCBI Taxonomy" id="447"/>
    <lineage>
        <taxon>Bacteria</taxon>
        <taxon>Pseudomonadati</taxon>
        <taxon>Pseudomonadota</taxon>
        <taxon>Gammaproteobacteria</taxon>
        <taxon>Legionellales</taxon>
        <taxon>Legionellaceae</taxon>
        <taxon>Legionella</taxon>
    </lineage>
</organism>
<evidence type="ECO:0000256" key="7">
    <source>
        <dbReference type="SAM" id="SignalP"/>
    </source>
</evidence>
<dbReference type="RefSeq" id="WP_058459707.1">
    <property type="nucleotide sequence ID" value="NZ_CAAAIY010000018.1"/>
</dbReference>
<dbReference type="Pfam" id="PF13416">
    <property type="entry name" value="SBP_bac_8"/>
    <property type="match status" value="1"/>
</dbReference>
<dbReference type="PANTHER" id="PTHR43649">
    <property type="entry name" value="ARABINOSE-BINDING PROTEIN-RELATED"/>
    <property type="match status" value="1"/>
</dbReference>
<evidence type="ECO:0000256" key="1">
    <source>
        <dbReference type="ARBA" id="ARBA00004418"/>
    </source>
</evidence>
<comment type="similarity">
    <text evidence="2">Belongs to the bacterial solute-binding protein 1 family.</text>
</comment>
<accession>A0A0W0RQV0</accession>
<evidence type="ECO:0000256" key="5">
    <source>
        <dbReference type="ARBA" id="ARBA00022448"/>
    </source>
</evidence>
<dbReference type="OrthoDB" id="4393730at2"/>
<dbReference type="InterPro" id="IPR006059">
    <property type="entry name" value="SBP"/>
</dbReference>
<dbReference type="Proteomes" id="UP000054695">
    <property type="component" value="Unassembled WGS sequence"/>
</dbReference>
<dbReference type="PATRIC" id="fig|447.4.peg.2217"/>
<feature type="chain" id="PRO_5006911187" description="sn-glycerol-3-phosphate-binding periplasmic protein UgpB" evidence="7">
    <location>
        <begin position="20"/>
        <end position="425"/>
    </location>
</feature>
<name>A0A0W0RQV0_LEGBO</name>
<protein>
    <recommendedName>
        <fullName evidence="4">sn-glycerol-3-phosphate-binding periplasmic protein UgpB</fullName>
    </recommendedName>
</protein>
<comment type="caution">
    <text evidence="8">The sequence shown here is derived from an EMBL/GenBank/DDBJ whole genome shotgun (WGS) entry which is preliminary data.</text>
</comment>
<evidence type="ECO:0000256" key="6">
    <source>
        <dbReference type="ARBA" id="ARBA00022729"/>
    </source>
</evidence>
<evidence type="ECO:0000313" key="9">
    <source>
        <dbReference type="Proteomes" id="UP000054695"/>
    </source>
</evidence>
<dbReference type="PANTHER" id="PTHR43649:SF31">
    <property type="entry name" value="SN-GLYCEROL-3-PHOSPHATE-BINDING PERIPLASMIC PROTEIN UGPB"/>
    <property type="match status" value="1"/>
</dbReference>
<comment type="subunit">
    <text evidence="3">The complex is composed of two ATP-binding proteins (UgpC), two transmembrane proteins (UgpA and UgpE) and a solute-binding protein (UgpB).</text>
</comment>